<dbReference type="AlphaFoldDB" id="A0A382QXS6"/>
<dbReference type="InterPro" id="IPR011583">
    <property type="entry name" value="Chitinase_II/V-like_cat"/>
</dbReference>
<proteinExistence type="predicted"/>
<dbReference type="PROSITE" id="PS51910">
    <property type="entry name" value="GH18_2"/>
    <property type="match status" value="1"/>
</dbReference>
<feature type="non-terminal residue" evidence="4">
    <location>
        <position position="1"/>
    </location>
</feature>
<keyword evidence="2" id="KW-0326">Glycosidase</keyword>
<dbReference type="GO" id="GO:0009313">
    <property type="term" value="P:oligosaccharide catabolic process"/>
    <property type="evidence" value="ECO:0007669"/>
    <property type="project" value="TreeGrafter"/>
</dbReference>
<reference evidence="4" key="1">
    <citation type="submission" date="2018-05" db="EMBL/GenBank/DDBJ databases">
        <authorList>
            <person name="Lanie J.A."/>
            <person name="Ng W.-L."/>
            <person name="Kazmierczak K.M."/>
            <person name="Andrzejewski T.M."/>
            <person name="Davidsen T.M."/>
            <person name="Wayne K.J."/>
            <person name="Tettelin H."/>
            <person name="Glass J.I."/>
            <person name="Rusch D."/>
            <person name="Podicherti R."/>
            <person name="Tsui H.-C.T."/>
            <person name="Winkler M.E."/>
        </authorList>
    </citation>
    <scope>NUCLEOTIDE SEQUENCE</scope>
</reference>
<dbReference type="InterPro" id="IPR029070">
    <property type="entry name" value="Chitinase_insertion_sf"/>
</dbReference>
<dbReference type="SMART" id="SM00636">
    <property type="entry name" value="Glyco_18"/>
    <property type="match status" value="1"/>
</dbReference>
<evidence type="ECO:0000259" key="3">
    <source>
        <dbReference type="PROSITE" id="PS51910"/>
    </source>
</evidence>
<dbReference type="GO" id="GO:0016798">
    <property type="term" value="F:hydrolase activity, acting on glycosyl bonds"/>
    <property type="evidence" value="ECO:0007669"/>
    <property type="project" value="UniProtKB-KW"/>
</dbReference>
<name>A0A382QXS6_9ZZZZ</name>
<dbReference type="InterPro" id="IPR001223">
    <property type="entry name" value="Glyco_hydro18_cat"/>
</dbReference>
<sequence length="327" mass="36547">TETGNLENLHGWPVVSLINEAHSHGTKVVLCATLFNSDNLITLLSNQTYRQNLIDNLLEQVQLGNADGVNIDFESFPVSQKENMVNFTTELTNAFHATIPGSQVTLATPAVDWSNAWDYNALASISDGLFIMGYAYHWSGSETTGPNSPLSGPGYTLTWTISDYLEKTNYQLDKLILGCPYFGFEWASSANTPGSNTLEVGNAKFYSEIEGLALSYGKLWHQSSQTPWYTYNNTGWNQGWYDDSLSLSLKYDFALYTNLKGIGIWALGYDAGREELWNLLHEKFGEAELELELEEKNIYNIINPSPIMIHNIYPNPTNSSIIISFST</sequence>
<dbReference type="Gene3D" id="3.20.20.80">
    <property type="entry name" value="Glycosidases"/>
    <property type="match status" value="1"/>
</dbReference>
<evidence type="ECO:0000256" key="1">
    <source>
        <dbReference type="ARBA" id="ARBA00022801"/>
    </source>
</evidence>
<keyword evidence="1" id="KW-0378">Hydrolase</keyword>
<dbReference type="PANTHER" id="PTHR46290">
    <property type="entry name" value="DI-N-ACETYLCHITOBIASE"/>
    <property type="match status" value="1"/>
</dbReference>
<gene>
    <name evidence="4" type="ORF">METZ01_LOCUS342546</name>
</gene>
<dbReference type="InterPro" id="IPR051887">
    <property type="entry name" value="GH18_Domain-Containing"/>
</dbReference>
<dbReference type="EMBL" id="UINC01117334">
    <property type="protein sequence ID" value="SVC89692.1"/>
    <property type="molecule type" value="Genomic_DNA"/>
</dbReference>
<feature type="domain" description="GH18" evidence="3">
    <location>
        <begin position="1"/>
        <end position="287"/>
    </location>
</feature>
<accession>A0A382QXS6</accession>
<dbReference type="Pfam" id="PF00704">
    <property type="entry name" value="Glyco_hydro_18"/>
    <property type="match status" value="1"/>
</dbReference>
<organism evidence="4">
    <name type="scientific">marine metagenome</name>
    <dbReference type="NCBI Taxonomy" id="408172"/>
    <lineage>
        <taxon>unclassified sequences</taxon>
        <taxon>metagenomes</taxon>
        <taxon>ecological metagenomes</taxon>
    </lineage>
</organism>
<protein>
    <recommendedName>
        <fullName evidence="3">GH18 domain-containing protein</fullName>
    </recommendedName>
</protein>
<dbReference type="PANTHER" id="PTHR46290:SF1">
    <property type="entry name" value="DI-N-ACETYLCHITOBIASE"/>
    <property type="match status" value="1"/>
</dbReference>
<evidence type="ECO:0000256" key="2">
    <source>
        <dbReference type="ARBA" id="ARBA00023295"/>
    </source>
</evidence>
<dbReference type="InterPro" id="IPR017853">
    <property type="entry name" value="GH"/>
</dbReference>
<feature type="non-terminal residue" evidence="4">
    <location>
        <position position="327"/>
    </location>
</feature>
<evidence type="ECO:0000313" key="4">
    <source>
        <dbReference type="EMBL" id="SVC89692.1"/>
    </source>
</evidence>
<dbReference type="Gene3D" id="3.10.50.10">
    <property type="match status" value="1"/>
</dbReference>
<dbReference type="SUPFAM" id="SSF51445">
    <property type="entry name" value="(Trans)glycosidases"/>
    <property type="match status" value="1"/>
</dbReference>
<dbReference type="GO" id="GO:0008061">
    <property type="term" value="F:chitin binding"/>
    <property type="evidence" value="ECO:0007669"/>
    <property type="project" value="InterPro"/>
</dbReference>